<reference evidence="1 2" key="1">
    <citation type="submission" date="2019-08" db="EMBL/GenBank/DDBJ databases">
        <title>Bradyrhizobium hipponensis sp. nov., a rhizobium isolated from a Lupinus angustifolius root nodule in Tunisia.</title>
        <authorList>
            <person name="Off K."/>
            <person name="Rejili M."/>
            <person name="Mars M."/>
            <person name="Brachmann A."/>
            <person name="Marin M."/>
        </authorList>
    </citation>
    <scope>NUCLEOTIDE SEQUENCE [LARGE SCALE GENOMIC DNA]</scope>
    <source>
        <strain evidence="1 2">CTAW71</strain>
    </source>
</reference>
<dbReference type="AlphaFoldDB" id="A0A5D3K3V0"/>
<organism evidence="1 2">
    <name type="scientific">Bradyrhizobium rifense</name>
    <dbReference type="NCBI Taxonomy" id="515499"/>
    <lineage>
        <taxon>Bacteria</taxon>
        <taxon>Pseudomonadati</taxon>
        <taxon>Pseudomonadota</taxon>
        <taxon>Alphaproteobacteria</taxon>
        <taxon>Hyphomicrobiales</taxon>
        <taxon>Nitrobacteraceae</taxon>
        <taxon>Bradyrhizobium</taxon>
    </lineage>
</organism>
<comment type="caution">
    <text evidence="1">The sequence shown here is derived from an EMBL/GenBank/DDBJ whole genome shotgun (WGS) entry which is preliminary data.</text>
</comment>
<sequence>MKDRQVQVEKLRMDAAECALIRDLATDPKKQLFIRLADRLSLLAAEAERAVAEVSKRKE</sequence>
<accession>A0A5D3K3V0</accession>
<evidence type="ECO:0000313" key="1">
    <source>
        <dbReference type="EMBL" id="TYL85662.1"/>
    </source>
</evidence>
<dbReference type="EMBL" id="VSSS01000084">
    <property type="protein sequence ID" value="TYL85662.1"/>
    <property type="molecule type" value="Genomic_DNA"/>
</dbReference>
<protein>
    <submittedName>
        <fullName evidence="1">Uncharacterized protein</fullName>
    </submittedName>
</protein>
<name>A0A5D3K3V0_9BRAD</name>
<keyword evidence="2" id="KW-1185">Reference proteome</keyword>
<dbReference type="OrthoDB" id="8255879at2"/>
<dbReference type="Proteomes" id="UP000324758">
    <property type="component" value="Unassembled WGS sequence"/>
</dbReference>
<gene>
    <name evidence="1" type="ORF">FXB40_43185</name>
</gene>
<evidence type="ECO:0000313" key="2">
    <source>
        <dbReference type="Proteomes" id="UP000324758"/>
    </source>
</evidence>
<proteinExistence type="predicted"/>
<dbReference type="RefSeq" id="WP_148778309.1">
    <property type="nucleotide sequence ID" value="NZ_VSSS01000084.1"/>
</dbReference>